<accession>A0A418SLI0</accession>
<evidence type="ECO:0000313" key="1">
    <source>
        <dbReference type="EMBL" id="QPM90578.1"/>
    </source>
</evidence>
<dbReference type="Proteomes" id="UP000283786">
    <property type="component" value="Chromosome"/>
</dbReference>
<name>A0A418SLI0_9RHOB</name>
<dbReference type="KEGG" id="palw:PSAL_018170"/>
<dbReference type="EMBL" id="CP060436">
    <property type="protein sequence ID" value="QPM90578.1"/>
    <property type="molecule type" value="Genomic_DNA"/>
</dbReference>
<proteinExistence type="predicted"/>
<gene>
    <name evidence="1" type="ORF">PSAL_018170</name>
</gene>
<dbReference type="AlphaFoldDB" id="A0A418SLI0"/>
<evidence type="ECO:0000313" key="2">
    <source>
        <dbReference type="Proteomes" id="UP000283786"/>
    </source>
</evidence>
<keyword evidence="2" id="KW-1185">Reference proteome</keyword>
<protein>
    <submittedName>
        <fullName evidence="1">Uncharacterized protein</fullName>
    </submittedName>
</protein>
<sequence length="89" mass="9002">MNIFTKLTALLLAGSISLADSRSTGPKSSVRLDLSQQDIRGELPYEVGAVPVRQASAASPIALAMTNLEAVERAPVPSGGASLAPGNGA</sequence>
<dbReference type="RefSeq" id="WP_119837577.1">
    <property type="nucleotide sequence ID" value="NZ_CP060436.1"/>
</dbReference>
<reference evidence="1 2" key="1">
    <citation type="submission" date="2020-08" db="EMBL/GenBank/DDBJ databases">
        <title>Genome sequence of Rhodobacteraceae bacterium Lw-13e.</title>
        <authorList>
            <person name="Poehlein A."/>
            <person name="Wolter L."/>
            <person name="Daniel R."/>
            <person name="Brinkhoff T."/>
        </authorList>
    </citation>
    <scope>NUCLEOTIDE SEQUENCE [LARGE SCALE GENOMIC DNA]</scope>
    <source>
        <strain evidence="1 2">Lw-13e</strain>
    </source>
</reference>
<organism evidence="1 2">
    <name type="scientific">Pseudooceanicola algae</name>
    <dbReference type="NCBI Taxonomy" id="1537215"/>
    <lineage>
        <taxon>Bacteria</taxon>
        <taxon>Pseudomonadati</taxon>
        <taxon>Pseudomonadota</taxon>
        <taxon>Alphaproteobacteria</taxon>
        <taxon>Rhodobacterales</taxon>
        <taxon>Paracoccaceae</taxon>
        <taxon>Pseudooceanicola</taxon>
    </lineage>
</organism>